<reference evidence="3" key="1">
    <citation type="submission" date="2022-01" db="EMBL/GenBank/DDBJ databases">
        <title>Genome Sequence Resource for Two Populations of Ditylenchus destructor, the Migratory Endoparasitic Phytonematode.</title>
        <authorList>
            <person name="Zhang H."/>
            <person name="Lin R."/>
            <person name="Xie B."/>
        </authorList>
    </citation>
    <scope>NUCLEOTIDE SEQUENCE</scope>
    <source>
        <strain evidence="3">BazhouSP</strain>
    </source>
</reference>
<evidence type="ECO:0000313" key="4">
    <source>
        <dbReference type="Proteomes" id="UP001201812"/>
    </source>
</evidence>
<dbReference type="Proteomes" id="UP001201812">
    <property type="component" value="Unassembled WGS sequence"/>
</dbReference>
<accession>A0AAD4R1M6</accession>
<feature type="domain" description="DUF1758" evidence="2">
    <location>
        <begin position="246"/>
        <end position="298"/>
    </location>
</feature>
<sequence>MSGPIRSVINLQKSLLPHKLNKIPQFTITEYDSNMTAEEYRDILDEMDADISKHVEDINFQISAIDKWHAKWVELIDEIQDEEDKKAELLLFDQNALGNDGFLNVVQNAQASIPDLNCLRNKIRKKHLKMDRLTAAQTTTTGSTSVKVDDSEPPAQTPQLSQPKLSIDKSPRWPSRRGSRRLHFRRLFFHYTVSYHIKSAMTDVSTTELLAQISQSSPGNATKESGSKEAQRVRKCNVEKEENLWASELVLPTAMRTPDVLTGADLIYQYIDFSTTRELPSGFQLIDSKVGKLLSGKGNLLSESVCSVALAEKELKPIIPADKETEPFRRTIRISKNPEQFVDAEAMNRILPRQRRQKSRSVVELPNVKVQQHVHQWKAPLTRTNNVTKTRTVRVRTLLDRCIK</sequence>
<name>A0AAD4R1M6_9BILA</name>
<evidence type="ECO:0000259" key="2">
    <source>
        <dbReference type="Pfam" id="PF05585"/>
    </source>
</evidence>
<keyword evidence="4" id="KW-1185">Reference proteome</keyword>
<dbReference type="Pfam" id="PF05585">
    <property type="entry name" value="DUF1758"/>
    <property type="match status" value="1"/>
</dbReference>
<feature type="compositionally biased region" description="Low complexity" evidence="1">
    <location>
        <begin position="134"/>
        <end position="145"/>
    </location>
</feature>
<evidence type="ECO:0000256" key="1">
    <source>
        <dbReference type="SAM" id="MobiDB-lite"/>
    </source>
</evidence>
<gene>
    <name evidence="3" type="ORF">DdX_10968</name>
</gene>
<dbReference type="EMBL" id="JAKKPZ010000028">
    <property type="protein sequence ID" value="KAI1709958.1"/>
    <property type="molecule type" value="Genomic_DNA"/>
</dbReference>
<proteinExistence type="predicted"/>
<feature type="region of interest" description="Disordered" evidence="1">
    <location>
        <begin position="130"/>
        <end position="176"/>
    </location>
</feature>
<protein>
    <recommendedName>
        <fullName evidence="2">DUF1758 domain-containing protein</fullName>
    </recommendedName>
</protein>
<evidence type="ECO:0000313" key="3">
    <source>
        <dbReference type="EMBL" id="KAI1709958.1"/>
    </source>
</evidence>
<organism evidence="3 4">
    <name type="scientific">Ditylenchus destructor</name>
    <dbReference type="NCBI Taxonomy" id="166010"/>
    <lineage>
        <taxon>Eukaryota</taxon>
        <taxon>Metazoa</taxon>
        <taxon>Ecdysozoa</taxon>
        <taxon>Nematoda</taxon>
        <taxon>Chromadorea</taxon>
        <taxon>Rhabditida</taxon>
        <taxon>Tylenchina</taxon>
        <taxon>Tylenchomorpha</taxon>
        <taxon>Sphaerularioidea</taxon>
        <taxon>Anguinidae</taxon>
        <taxon>Anguininae</taxon>
        <taxon>Ditylenchus</taxon>
    </lineage>
</organism>
<dbReference type="InterPro" id="IPR008737">
    <property type="entry name" value="DUF1758"/>
</dbReference>
<comment type="caution">
    <text evidence="3">The sequence shown here is derived from an EMBL/GenBank/DDBJ whole genome shotgun (WGS) entry which is preliminary data.</text>
</comment>
<dbReference type="AlphaFoldDB" id="A0AAD4R1M6"/>